<evidence type="ECO:0000313" key="6">
    <source>
        <dbReference type="EMBL" id="KAF4511237.1"/>
    </source>
</evidence>
<feature type="compositionally biased region" description="Basic and acidic residues" evidence="4">
    <location>
        <begin position="740"/>
        <end position="751"/>
    </location>
</feature>
<evidence type="ECO:0000256" key="1">
    <source>
        <dbReference type="ARBA" id="ARBA00004123"/>
    </source>
</evidence>
<proteinExistence type="predicted"/>
<dbReference type="CDD" id="cd17745">
    <property type="entry name" value="BRCT_p53bp1_rpt1"/>
    <property type="match status" value="1"/>
</dbReference>
<feature type="region of interest" description="Disordered" evidence="4">
    <location>
        <begin position="118"/>
        <end position="172"/>
    </location>
</feature>
<gene>
    <name evidence="6" type="ORF">G6O67_003054</name>
</gene>
<comment type="subcellular location">
    <subcellularLocation>
        <location evidence="1">Nucleus</location>
    </subcellularLocation>
</comment>
<evidence type="ECO:0000259" key="5">
    <source>
        <dbReference type="PROSITE" id="PS50172"/>
    </source>
</evidence>
<accession>A0A8H4PVJ2</accession>
<dbReference type="Gene3D" id="3.40.50.10190">
    <property type="entry name" value="BRCT domain"/>
    <property type="match status" value="1"/>
</dbReference>
<feature type="compositionally biased region" description="Polar residues" evidence="4">
    <location>
        <begin position="605"/>
        <end position="615"/>
    </location>
</feature>
<dbReference type="AlphaFoldDB" id="A0A8H4PVJ2"/>
<feature type="region of interest" description="Disordered" evidence="4">
    <location>
        <begin position="61"/>
        <end position="101"/>
    </location>
</feature>
<dbReference type="GO" id="GO:0000077">
    <property type="term" value="P:DNA damage checkpoint signaling"/>
    <property type="evidence" value="ECO:0007669"/>
    <property type="project" value="TreeGrafter"/>
</dbReference>
<keyword evidence="2" id="KW-0227">DNA damage</keyword>
<feature type="compositionally biased region" description="Basic and acidic residues" evidence="4">
    <location>
        <begin position="370"/>
        <end position="392"/>
    </location>
</feature>
<protein>
    <recommendedName>
        <fullName evidence="5">BRCT domain-containing protein</fullName>
    </recommendedName>
</protein>
<dbReference type="InterPro" id="IPR047249">
    <property type="entry name" value="BRCT_p53bp1-like_rpt1"/>
</dbReference>
<dbReference type="InterPro" id="IPR036420">
    <property type="entry name" value="BRCT_dom_sf"/>
</dbReference>
<dbReference type="PROSITE" id="PS50172">
    <property type="entry name" value="BRCT"/>
    <property type="match status" value="1"/>
</dbReference>
<dbReference type="GO" id="GO:0005634">
    <property type="term" value="C:nucleus"/>
    <property type="evidence" value="ECO:0007669"/>
    <property type="project" value="UniProtKB-SubCell"/>
</dbReference>
<name>A0A8H4PVJ2_9HYPO</name>
<dbReference type="PANTHER" id="PTHR15321:SF3">
    <property type="entry name" value="TP53-BINDING PROTEIN 1"/>
    <property type="match status" value="1"/>
</dbReference>
<keyword evidence="7" id="KW-1185">Reference proteome</keyword>
<feature type="region of interest" description="Disordered" evidence="4">
    <location>
        <begin position="324"/>
        <end position="759"/>
    </location>
</feature>
<dbReference type="OrthoDB" id="129353at2759"/>
<evidence type="ECO:0000313" key="7">
    <source>
        <dbReference type="Proteomes" id="UP000557566"/>
    </source>
</evidence>
<reference evidence="6 7" key="1">
    <citation type="journal article" date="2020" name="Genome Biol. Evol.">
        <title>A new high-quality draft genome assembly of the Chinese cordyceps Ophiocordyceps sinensis.</title>
        <authorList>
            <person name="Shu R."/>
            <person name="Zhang J."/>
            <person name="Meng Q."/>
            <person name="Zhang H."/>
            <person name="Zhou G."/>
            <person name="Li M."/>
            <person name="Wu P."/>
            <person name="Zhao Y."/>
            <person name="Chen C."/>
            <person name="Qin Q."/>
        </authorList>
    </citation>
    <scope>NUCLEOTIDE SEQUENCE [LARGE SCALE GENOMIC DNA]</scope>
    <source>
        <strain evidence="6 7">IOZ07</strain>
    </source>
</reference>
<evidence type="ECO:0000256" key="2">
    <source>
        <dbReference type="ARBA" id="ARBA00022763"/>
    </source>
</evidence>
<feature type="compositionally biased region" description="Basic and acidic residues" evidence="4">
    <location>
        <begin position="634"/>
        <end position="645"/>
    </location>
</feature>
<dbReference type="SMART" id="SM00292">
    <property type="entry name" value="BRCT"/>
    <property type="match status" value="1"/>
</dbReference>
<comment type="caution">
    <text evidence="6">The sequence shown here is derived from an EMBL/GenBank/DDBJ whole genome shotgun (WGS) entry which is preliminary data.</text>
</comment>
<dbReference type="GO" id="GO:0045944">
    <property type="term" value="P:positive regulation of transcription by RNA polymerase II"/>
    <property type="evidence" value="ECO:0007669"/>
    <property type="project" value="TreeGrafter"/>
</dbReference>
<dbReference type="EMBL" id="JAAVMX010000003">
    <property type="protein sequence ID" value="KAF4511237.1"/>
    <property type="molecule type" value="Genomic_DNA"/>
</dbReference>
<dbReference type="SUPFAM" id="SSF52113">
    <property type="entry name" value="BRCT domain"/>
    <property type="match status" value="1"/>
</dbReference>
<dbReference type="InterPro" id="IPR001357">
    <property type="entry name" value="BRCT_dom"/>
</dbReference>
<feature type="region of interest" description="Disordered" evidence="4">
    <location>
        <begin position="1014"/>
        <end position="1038"/>
    </location>
</feature>
<keyword evidence="3" id="KW-0539">Nucleus</keyword>
<evidence type="ECO:0000256" key="4">
    <source>
        <dbReference type="SAM" id="MobiDB-lite"/>
    </source>
</evidence>
<dbReference type="PANTHER" id="PTHR15321">
    <property type="entry name" value="TUMOR SUPPRESSOR P53-BINDING PROTEIN 1"/>
    <property type="match status" value="1"/>
</dbReference>
<organism evidence="6 7">
    <name type="scientific">Ophiocordyceps sinensis</name>
    <dbReference type="NCBI Taxonomy" id="72228"/>
    <lineage>
        <taxon>Eukaryota</taxon>
        <taxon>Fungi</taxon>
        <taxon>Dikarya</taxon>
        <taxon>Ascomycota</taxon>
        <taxon>Pezizomycotina</taxon>
        <taxon>Sordariomycetes</taxon>
        <taxon>Hypocreomycetidae</taxon>
        <taxon>Hypocreales</taxon>
        <taxon>Ophiocordycipitaceae</taxon>
        <taxon>Ophiocordyceps</taxon>
    </lineage>
</organism>
<evidence type="ECO:0000256" key="3">
    <source>
        <dbReference type="ARBA" id="ARBA00023242"/>
    </source>
</evidence>
<feature type="domain" description="BRCT" evidence="5">
    <location>
        <begin position="781"/>
        <end position="904"/>
    </location>
</feature>
<feature type="compositionally biased region" description="Low complexity" evidence="4">
    <location>
        <begin position="464"/>
        <end position="473"/>
    </location>
</feature>
<feature type="compositionally biased region" description="Low complexity" evidence="4">
    <location>
        <begin position="672"/>
        <end position="684"/>
    </location>
</feature>
<dbReference type="GO" id="GO:0042393">
    <property type="term" value="F:histone binding"/>
    <property type="evidence" value="ECO:0007669"/>
    <property type="project" value="TreeGrafter"/>
</dbReference>
<feature type="compositionally biased region" description="Basic and acidic residues" evidence="4">
    <location>
        <begin position="401"/>
        <end position="413"/>
    </location>
</feature>
<feature type="compositionally biased region" description="Basic and acidic residues" evidence="4">
    <location>
        <begin position="326"/>
        <end position="337"/>
    </location>
</feature>
<feature type="compositionally biased region" description="Polar residues" evidence="4">
    <location>
        <begin position="127"/>
        <end position="137"/>
    </location>
</feature>
<dbReference type="Proteomes" id="UP000557566">
    <property type="component" value="Unassembled WGS sequence"/>
</dbReference>
<feature type="compositionally biased region" description="Low complexity" evidence="4">
    <location>
        <begin position="620"/>
        <end position="631"/>
    </location>
</feature>
<dbReference type="InterPro" id="IPR047252">
    <property type="entry name" value="TP53BP1-like"/>
</dbReference>
<sequence length="1067" mass="114477">MALEAAVNESQDSQAIFDAHQALFGLASIGSSSGSARVTDANNKVTGPPTVATVPAQDAGCMPDSQAKKKSQAQTPLVQGDNEHPAAAAIDSRPSNHGLSTAPVLGLKKRLLTLPPTATAAGATPRMDTSQQTPTQVNEDRDYDVFYGPIPSSPANKSTQHNADDEPRTLYQGDTGAVNFGDLSDLARPSSQVSEDGGLDTTRGGGWRANELQSHPAQTPYRRNALPPETPALSKNPFVTRSGISAPLAGSQLFGQTQQPSSAVKITPTSSRPSPIVLLNSISPNIMEMSPLNNRANIQTSSPQRLDQVPGTSLKVKAGYVVGEHSPARDESPKDELIPESQTDQTPKPPVSRQPLAQYEPMKQSQQRKSSGDARHMDLHSDNEYDEAFQKAERRKRAERKRAQAAEEMEKVSFARGSRRGSGEQPSKKKQRIHHVQDDTTDPTAMAIKAKSPERVFAQTSLKATAPAPETPAVESIKATPAQSAALPETDQDEETRVHDCIAPEPTEEEMIPATSPMPSSKGSQVGGPCLSEPELPTLAGERADDGGEDQAMGEACSLPPTRRRTQRTYGARTRQVRRNPFPSSSTSEALPAQPTGQMEHAASTLESPTSTASTACPGAAASSVAHQDAAGVEAKEKQQARRETLPSPTRPRGQEPVTPLQTRARTAVMGPPSSSLTTLSPRPLAKETPGTQRSLRPASLNMSPSTSSRNLPRRATRRVRNSESPQPYSRATKRVRRSMKLDSDSTDELHQSSPPSALDKSAAYLKSGRSFRQSISSSHRGRGLFDNMAFALSSQSDKPEQQRTTLESQIVQAGGSILKDGFQELFEPSSIMNSTSAAHDEDDALRLPRASSSCGFTALIADGHSRKPKYMQALALGLPCLGHQWISACLGKGELVDWEPYLLCAGSSAVLGNAMRSRTLVPYAAADARLADVMEHRRKLLGGQSILVLLDAKRGRKERKQQYMFLVQALGPSAISKTSTARQAREVLRERQQAGRPFDWLYVDKACGSVESVLSPPAPARGSGSRKRKQAGASAAAMGGPRVLTDEVVIQSLILGRMVEAGEMEF</sequence>
<feature type="compositionally biased region" description="Polar residues" evidence="4">
    <location>
        <begin position="690"/>
        <end position="711"/>
    </location>
</feature>